<dbReference type="InterPro" id="IPR031475">
    <property type="entry name" value="NBD_C"/>
</dbReference>
<comment type="similarity">
    <text evidence="1">Belongs to the four-carbon acid sugar kinase family.</text>
</comment>
<evidence type="ECO:0000256" key="1">
    <source>
        <dbReference type="ARBA" id="ARBA00005715"/>
    </source>
</evidence>
<keyword evidence="2" id="KW-0808">Transferase</keyword>
<keyword evidence="3" id="KW-0547">Nucleotide-binding</keyword>
<dbReference type="RefSeq" id="WP_039083949.1">
    <property type="nucleotide sequence ID" value="NZ_JPXS01000025.1"/>
</dbReference>
<dbReference type="InterPro" id="IPR010737">
    <property type="entry name" value="4-carb_acid_sugar_kinase_N"/>
</dbReference>
<gene>
    <name evidence="9" type="ORF">JP32_05495</name>
</gene>
<feature type="domain" description="Four-carbon acid sugar kinase N-terminal" evidence="7">
    <location>
        <begin position="3"/>
        <end position="222"/>
    </location>
</feature>
<evidence type="ECO:0000313" key="9">
    <source>
        <dbReference type="EMBL" id="KGQ32159.1"/>
    </source>
</evidence>
<protein>
    <recommendedName>
        <fullName evidence="11">Four-carbon acid sugar kinase family protein</fullName>
    </recommendedName>
</protein>
<dbReference type="Gene3D" id="3.40.980.20">
    <property type="entry name" value="Four-carbon acid sugar kinase, nucleotide binding domain"/>
    <property type="match status" value="1"/>
</dbReference>
<dbReference type="InterPro" id="IPR037051">
    <property type="entry name" value="4-carb_acid_sugar_kinase_N_sf"/>
</dbReference>
<evidence type="ECO:0000256" key="6">
    <source>
        <dbReference type="ARBA" id="ARBA00023277"/>
    </source>
</evidence>
<evidence type="ECO:0000256" key="5">
    <source>
        <dbReference type="ARBA" id="ARBA00022840"/>
    </source>
</evidence>
<organism evidence="9 10">
    <name type="scientific">Gallibacterium anatis</name>
    <dbReference type="NCBI Taxonomy" id="750"/>
    <lineage>
        <taxon>Bacteria</taxon>
        <taxon>Pseudomonadati</taxon>
        <taxon>Pseudomonadota</taxon>
        <taxon>Gammaproteobacteria</taxon>
        <taxon>Pasteurellales</taxon>
        <taxon>Pasteurellaceae</taxon>
        <taxon>Gallibacterium</taxon>
    </lineage>
</organism>
<dbReference type="EMBL" id="JPXS01000025">
    <property type="protein sequence ID" value="KGQ32159.1"/>
    <property type="molecule type" value="Genomic_DNA"/>
</dbReference>
<reference evidence="9 10" key="1">
    <citation type="submission" date="2014-08" db="EMBL/GenBank/DDBJ databases">
        <title>Chaperone-usher fimbriae in a diverse selection of Gallibacterium genomes.</title>
        <authorList>
            <person name="Kudirkiene E."/>
            <person name="Bager R.J."/>
            <person name="Johnson T.J."/>
            <person name="Bojesen A.M."/>
        </authorList>
    </citation>
    <scope>NUCLEOTIDE SEQUENCE [LARGE SCALE GENOMIC DNA]</scope>
    <source>
        <strain evidence="9 10">20558/3kl.</strain>
    </source>
</reference>
<dbReference type="Pfam" id="PF07005">
    <property type="entry name" value="SBD_N"/>
    <property type="match status" value="1"/>
</dbReference>
<name>A0A0A2Y3Z7_9PAST</name>
<evidence type="ECO:0000313" key="10">
    <source>
        <dbReference type="Proteomes" id="UP000030526"/>
    </source>
</evidence>
<dbReference type="SUPFAM" id="SSF142764">
    <property type="entry name" value="YgbK-like"/>
    <property type="match status" value="1"/>
</dbReference>
<accession>A0A0A2Y3Z7</accession>
<feature type="domain" description="Four-carbon acid sugar kinase nucleotide binding" evidence="8">
    <location>
        <begin position="234"/>
        <end position="400"/>
    </location>
</feature>
<comment type="caution">
    <text evidence="9">The sequence shown here is derived from an EMBL/GenBank/DDBJ whole genome shotgun (WGS) entry which is preliminary data.</text>
</comment>
<dbReference type="Gene3D" id="3.40.50.10840">
    <property type="entry name" value="Putative sugar-binding, N-terminal domain"/>
    <property type="match status" value="1"/>
</dbReference>
<keyword evidence="5" id="KW-0067">ATP-binding</keyword>
<dbReference type="GO" id="GO:0016301">
    <property type="term" value="F:kinase activity"/>
    <property type="evidence" value="ECO:0007669"/>
    <property type="project" value="UniProtKB-KW"/>
</dbReference>
<dbReference type="Pfam" id="PF17042">
    <property type="entry name" value="NBD_C"/>
    <property type="match status" value="1"/>
</dbReference>
<dbReference type="AlphaFoldDB" id="A0A0A2Y3Z7"/>
<evidence type="ECO:0008006" key="11">
    <source>
        <dbReference type="Google" id="ProtNLM"/>
    </source>
</evidence>
<proteinExistence type="inferred from homology"/>
<dbReference type="GO" id="GO:0005524">
    <property type="term" value="F:ATP binding"/>
    <property type="evidence" value="ECO:0007669"/>
    <property type="project" value="UniProtKB-KW"/>
</dbReference>
<dbReference type="InterPro" id="IPR042213">
    <property type="entry name" value="NBD_C_sf"/>
</dbReference>
<evidence type="ECO:0000256" key="2">
    <source>
        <dbReference type="ARBA" id="ARBA00022679"/>
    </source>
</evidence>
<sequence>MDIVVIADDLTGANDTAVQFYKKGLTVDMVFALQQVNESNASDVLVINTDSRSLMIENAQKRIFAIGEHLNLEQKQIYKKVDSTLRGNIGAELEACLSVSDRNVAIFCPALPSANRIVKDGVCFVDGKPLLETEFATDPKTPVISSNVNKIIANQTNIPVVIVNMDLFSESEIIQQIKNRQFNKTIFSFDAKNDDDLKKISQIIKKIDFPIIASGSSGLAKYVFSKSLSDLPVLFVIGSMSKKINEQVELLRSEMVIDFISINAERLLVDQQYQLSLIKDMSLILLNKNNLIIKTEGSSEVRGKIDELCEKFSLTRVELGERIGDSLSSLVVSLLNNIDKSISGLFLTGGDIAMKVIKELKLSNYHIAGEIESGVPYGYFSDNDFSGIPIITKAGAFGSKYVLKNSLVFIKNLTKEY</sequence>
<keyword evidence="4" id="KW-0418">Kinase</keyword>
<keyword evidence="6" id="KW-0119">Carbohydrate metabolism</keyword>
<dbReference type="Proteomes" id="UP000030526">
    <property type="component" value="Unassembled WGS sequence"/>
</dbReference>
<evidence type="ECO:0000259" key="7">
    <source>
        <dbReference type="Pfam" id="PF07005"/>
    </source>
</evidence>
<evidence type="ECO:0000256" key="4">
    <source>
        <dbReference type="ARBA" id="ARBA00022777"/>
    </source>
</evidence>
<evidence type="ECO:0000259" key="8">
    <source>
        <dbReference type="Pfam" id="PF17042"/>
    </source>
</evidence>
<evidence type="ECO:0000256" key="3">
    <source>
        <dbReference type="ARBA" id="ARBA00022741"/>
    </source>
</evidence>